<dbReference type="SUPFAM" id="SSF52540">
    <property type="entry name" value="P-loop containing nucleoside triphosphate hydrolases"/>
    <property type="match status" value="1"/>
</dbReference>
<protein>
    <recommendedName>
        <fullName evidence="6">PhoH-like protein</fullName>
    </recommendedName>
</protein>
<feature type="region of interest" description="Disordered" evidence="7">
    <location>
        <begin position="1"/>
        <end position="30"/>
    </location>
</feature>
<keyword evidence="10" id="KW-1185">Reference proteome</keyword>
<evidence type="ECO:0000256" key="1">
    <source>
        <dbReference type="ARBA" id="ARBA00004496"/>
    </source>
</evidence>
<reference evidence="9 10" key="1">
    <citation type="submission" date="2024-09" db="EMBL/GenBank/DDBJ databases">
        <authorList>
            <person name="Sun Q."/>
            <person name="Mori K."/>
        </authorList>
    </citation>
    <scope>NUCLEOTIDE SEQUENCE [LARGE SCALE GENOMIC DNA]</scope>
    <source>
        <strain evidence="9 10">JCM 13503</strain>
    </source>
</reference>
<dbReference type="PANTHER" id="PTHR30473:SF1">
    <property type="entry name" value="PHOH-LIKE PROTEIN"/>
    <property type="match status" value="1"/>
</dbReference>
<organism evidence="9 10">
    <name type="scientific">Deinococcus oregonensis</name>
    <dbReference type="NCBI Taxonomy" id="1805970"/>
    <lineage>
        <taxon>Bacteria</taxon>
        <taxon>Thermotogati</taxon>
        <taxon>Deinococcota</taxon>
        <taxon>Deinococci</taxon>
        <taxon>Deinococcales</taxon>
        <taxon>Deinococcaceae</taxon>
        <taxon>Deinococcus</taxon>
    </lineage>
</organism>
<feature type="compositionally biased region" description="Polar residues" evidence="7">
    <location>
        <begin position="1"/>
        <end position="12"/>
    </location>
</feature>
<comment type="caution">
    <text evidence="9">The sequence shown here is derived from an EMBL/GenBank/DDBJ whole genome shotgun (WGS) entry which is preliminary data.</text>
</comment>
<comment type="similarity">
    <text evidence="2">Belongs to the PhoH family.</text>
</comment>
<evidence type="ECO:0000256" key="5">
    <source>
        <dbReference type="ARBA" id="ARBA00022840"/>
    </source>
</evidence>
<evidence type="ECO:0000256" key="4">
    <source>
        <dbReference type="ARBA" id="ARBA00022741"/>
    </source>
</evidence>
<dbReference type="PANTHER" id="PTHR30473">
    <property type="entry name" value="PROTEIN PHOH"/>
    <property type="match status" value="1"/>
</dbReference>
<gene>
    <name evidence="9" type="ORF">ACFFLM_10855</name>
</gene>
<proteinExistence type="inferred from homology"/>
<dbReference type="InterPro" id="IPR027417">
    <property type="entry name" value="P-loop_NTPase"/>
</dbReference>
<keyword evidence="4" id="KW-0547">Nucleotide-binding</keyword>
<name>A0ABV6B0D9_9DEIO</name>
<dbReference type="CDD" id="cd00105">
    <property type="entry name" value="KH-I"/>
    <property type="match status" value="1"/>
</dbReference>
<dbReference type="Gene3D" id="3.40.50.300">
    <property type="entry name" value="P-loop containing nucleotide triphosphate hydrolases"/>
    <property type="match status" value="1"/>
</dbReference>
<evidence type="ECO:0000256" key="3">
    <source>
        <dbReference type="ARBA" id="ARBA00022490"/>
    </source>
</evidence>
<accession>A0ABV6B0D9</accession>
<feature type="region of interest" description="Disordered" evidence="7">
    <location>
        <begin position="344"/>
        <end position="372"/>
    </location>
</feature>
<evidence type="ECO:0000256" key="2">
    <source>
        <dbReference type="ARBA" id="ARBA00010393"/>
    </source>
</evidence>
<comment type="subcellular location">
    <subcellularLocation>
        <location evidence="1">Cytoplasm</location>
    </subcellularLocation>
</comment>
<evidence type="ECO:0000259" key="8">
    <source>
        <dbReference type="Pfam" id="PF02562"/>
    </source>
</evidence>
<dbReference type="SUPFAM" id="SSF54791">
    <property type="entry name" value="Eukaryotic type KH-domain (KH-domain type I)"/>
    <property type="match status" value="1"/>
</dbReference>
<keyword evidence="3" id="KW-0963">Cytoplasm</keyword>
<dbReference type="RefSeq" id="WP_380009547.1">
    <property type="nucleotide sequence ID" value="NZ_JBHLYR010000031.1"/>
</dbReference>
<evidence type="ECO:0000256" key="7">
    <source>
        <dbReference type="SAM" id="MobiDB-lite"/>
    </source>
</evidence>
<dbReference type="EMBL" id="JBHLYR010000031">
    <property type="protein sequence ID" value="MFB9992465.1"/>
    <property type="molecule type" value="Genomic_DNA"/>
</dbReference>
<evidence type="ECO:0000313" key="10">
    <source>
        <dbReference type="Proteomes" id="UP001589733"/>
    </source>
</evidence>
<feature type="compositionally biased region" description="Acidic residues" evidence="7">
    <location>
        <begin position="363"/>
        <end position="372"/>
    </location>
</feature>
<evidence type="ECO:0000313" key="9">
    <source>
        <dbReference type="EMBL" id="MFB9992465.1"/>
    </source>
</evidence>
<dbReference type="Pfam" id="PF02562">
    <property type="entry name" value="PhoH"/>
    <property type="match status" value="1"/>
</dbReference>
<sequence length="372" mass="40309">MPEQTPNTQTPDTAADGAQTGIPATPTPVTSTPVTATIALTNQREAFALLGTGDVNLRRMRELTRARLIARGETMTITGEEADVQAAERMVKDALDVVRGGGELTPDSLLRSARLSGEGRSLAAETQVGGLSLPRGIRPKTPGQKVYLEKVEKSDITFGIGPAGTGKTYLAVAMAVQALRNRRVKRIILTRPAVEAGEKLGFLPGDLQAKIDPYLRPLYDALQDMLDQDKFESYLTSGVIEIAPLAFMRGRTLNDAFVILDEAQNTTGEQMKMFLTRMGFSSKVVVTGDVTQIDLPRHISSGLAVAKRVLSNIEGIEWHEFTDVDVVRHPLVGRIIKAYESAENAEQDKRAARRGEFASIPEVDTDPVGADD</sequence>
<feature type="compositionally biased region" description="Basic and acidic residues" evidence="7">
    <location>
        <begin position="346"/>
        <end position="356"/>
    </location>
</feature>
<dbReference type="InterPro" id="IPR036612">
    <property type="entry name" value="KH_dom_type_1_sf"/>
</dbReference>
<evidence type="ECO:0000256" key="6">
    <source>
        <dbReference type="ARBA" id="ARBA00039970"/>
    </source>
</evidence>
<feature type="domain" description="PhoH-like protein" evidence="8">
    <location>
        <begin position="137"/>
        <end position="340"/>
    </location>
</feature>
<keyword evidence="5" id="KW-0067">ATP-binding</keyword>
<dbReference type="Proteomes" id="UP001589733">
    <property type="component" value="Unassembled WGS sequence"/>
</dbReference>
<dbReference type="InterPro" id="IPR051451">
    <property type="entry name" value="PhoH2-like"/>
</dbReference>
<dbReference type="InterPro" id="IPR003714">
    <property type="entry name" value="PhoH"/>
</dbReference>